<dbReference type="Proteomes" id="UP000002505">
    <property type="component" value="Chromosome"/>
</dbReference>
<dbReference type="EMBL" id="CP001341">
    <property type="protein sequence ID" value="ACL38946.1"/>
    <property type="molecule type" value="Genomic_DNA"/>
</dbReference>
<dbReference type="KEGG" id="ach:Achl_0951"/>
<reference evidence="1" key="1">
    <citation type="submission" date="2009-01" db="EMBL/GenBank/DDBJ databases">
        <title>Complete sequence of chromosome of Arthrobacter chlorophenolicus A6.</title>
        <authorList>
            <consortium name="US DOE Joint Genome Institute"/>
            <person name="Lucas S."/>
            <person name="Copeland A."/>
            <person name="Lapidus A."/>
            <person name="Glavina del Rio T."/>
            <person name="Tice H."/>
            <person name="Bruce D."/>
            <person name="Goodwin L."/>
            <person name="Pitluck S."/>
            <person name="Goltsman E."/>
            <person name="Clum A."/>
            <person name="Larimer F."/>
            <person name="Land M."/>
            <person name="Hauser L."/>
            <person name="Kyrpides N."/>
            <person name="Mikhailova N."/>
            <person name="Jansson J."/>
            <person name="Richardson P."/>
        </authorList>
    </citation>
    <scope>NUCLEOTIDE SEQUENCE [LARGE SCALE GENOMIC DNA]</scope>
    <source>
        <strain evidence="1">A6</strain>
    </source>
</reference>
<sequence length="31" mass="3479">MESISWSRASQPEARAAVLQFIDADDRVEIS</sequence>
<gene>
    <name evidence="1" type="ordered locus">Achl_0951</name>
</gene>
<accession>B8HDE1</accession>
<proteinExistence type="predicted"/>
<organism evidence="1 2">
    <name type="scientific">Pseudarthrobacter chlorophenolicus (strain ATCC 700700 / DSM 12829 / CIP 107037 / JCM 12360 / KCTC 9906 / NCIMB 13794 / A6)</name>
    <name type="common">Arthrobacter chlorophenolicus</name>
    <dbReference type="NCBI Taxonomy" id="452863"/>
    <lineage>
        <taxon>Bacteria</taxon>
        <taxon>Bacillati</taxon>
        <taxon>Actinomycetota</taxon>
        <taxon>Actinomycetes</taxon>
        <taxon>Micrococcales</taxon>
        <taxon>Micrococcaceae</taxon>
        <taxon>Pseudarthrobacter</taxon>
    </lineage>
</organism>
<evidence type="ECO:0000313" key="2">
    <source>
        <dbReference type="Proteomes" id="UP000002505"/>
    </source>
</evidence>
<name>B8HDE1_PSECP</name>
<dbReference type="STRING" id="452863.Achl_0951"/>
<keyword evidence="2" id="KW-1185">Reference proteome</keyword>
<protein>
    <submittedName>
        <fullName evidence="1">Uncharacterized protein</fullName>
    </submittedName>
</protein>
<evidence type="ECO:0000313" key="1">
    <source>
        <dbReference type="EMBL" id="ACL38946.1"/>
    </source>
</evidence>
<dbReference type="AlphaFoldDB" id="B8HDE1"/>
<dbReference type="HOGENOM" id="CLU_3394815_0_0_11"/>